<gene>
    <name evidence="6" type="ORF">D7D52_33805</name>
</gene>
<keyword evidence="7" id="KW-1185">Reference proteome</keyword>
<dbReference type="GO" id="GO:0004806">
    <property type="term" value="F:triacylglycerol lipase activity"/>
    <property type="evidence" value="ECO:0007669"/>
    <property type="project" value="TreeGrafter"/>
</dbReference>
<evidence type="ECO:0000259" key="5">
    <source>
        <dbReference type="Pfam" id="PF07859"/>
    </source>
</evidence>
<dbReference type="PANTHER" id="PTHR48081:SF30">
    <property type="entry name" value="ACETYL-HYDROLASE LIPR-RELATED"/>
    <property type="match status" value="1"/>
</dbReference>
<accession>A0A386ZL10</accession>
<evidence type="ECO:0000256" key="2">
    <source>
        <dbReference type="ARBA" id="ARBA00022801"/>
    </source>
</evidence>
<feature type="domain" description="Alpha/beta hydrolase fold-3" evidence="5">
    <location>
        <begin position="135"/>
        <end position="336"/>
    </location>
</feature>
<proteinExistence type="inferred from homology"/>
<dbReference type="PANTHER" id="PTHR48081">
    <property type="entry name" value="AB HYDROLASE SUPERFAMILY PROTEIN C4A8.06C"/>
    <property type="match status" value="1"/>
</dbReference>
<dbReference type="SUPFAM" id="SSF53474">
    <property type="entry name" value="alpha/beta-Hydrolases"/>
    <property type="match status" value="1"/>
</dbReference>
<organism evidence="6 7">
    <name type="scientific">Nocardia yunnanensis</name>
    <dbReference type="NCBI Taxonomy" id="2382165"/>
    <lineage>
        <taxon>Bacteria</taxon>
        <taxon>Bacillati</taxon>
        <taxon>Actinomycetota</taxon>
        <taxon>Actinomycetes</taxon>
        <taxon>Mycobacteriales</taxon>
        <taxon>Nocardiaceae</taxon>
        <taxon>Nocardia</taxon>
    </lineage>
</organism>
<dbReference type="Pfam" id="PF07859">
    <property type="entry name" value="Abhydrolase_3"/>
    <property type="match status" value="1"/>
</dbReference>
<feature type="compositionally biased region" description="Polar residues" evidence="4">
    <location>
        <begin position="24"/>
        <end position="34"/>
    </location>
</feature>
<dbReference type="InterPro" id="IPR033140">
    <property type="entry name" value="Lipase_GDXG_put_SER_AS"/>
</dbReference>
<sequence>MATPIETLATQPHNVRRDPDPRNSDPQTTVGTETASEHTVRVELVNRASVRMRVAHSVLKATIRPFVDRYFALAENGPLRGARAFRLANFAEILAVPLIPPRGTLRRSVSFGRFRAEWLWHRDDPGPDATGRGAILYLHGGAFTAGGLHSHRRLAARIARASGVALLNVDYRQLPKGHLLDSIDDAVTAYEHLLAQGFPPQRIAFAGDSAGGGLAFAAALAVRERGLPMPAAIAAIAPYADFDPATRAAHPNNERDAVLSAYSLSVPPSVGFAGDGRIDPRWSPVNHEFTGMPPALIQVGNTEVLLSDTELLATRHAAAAVPLTVQIWDNAIHVFQAGADLLPEARAAIAEIGAFVRGILEAGGQAAAESTRTLDRGPA</sequence>
<dbReference type="AlphaFoldDB" id="A0A386ZL10"/>
<dbReference type="EMBL" id="CP032568">
    <property type="protein sequence ID" value="AYF77973.1"/>
    <property type="molecule type" value="Genomic_DNA"/>
</dbReference>
<comment type="similarity">
    <text evidence="1">Belongs to the 'GDXG' lipolytic enzyme family.</text>
</comment>
<evidence type="ECO:0000313" key="7">
    <source>
        <dbReference type="Proteomes" id="UP000267164"/>
    </source>
</evidence>
<name>A0A386ZL10_9NOCA</name>
<dbReference type="KEGG" id="nyu:D7D52_33805"/>
<protein>
    <submittedName>
        <fullName evidence="6">Alpha/beta hydrolase</fullName>
    </submittedName>
</protein>
<feature type="active site" evidence="3">
    <location>
        <position position="209"/>
    </location>
</feature>
<evidence type="ECO:0000256" key="3">
    <source>
        <dbReference type="PROSITE-ProRule" id="PRU10038"/>
    </source>
</evidence>
<keyword evidence="2 6" id="KW-0378">Hydrolase</keyword>
<dbReference type="OrthoDB" id="128186at2"/>
<dbReference type="Proteomes" id="UP000267164">
    <property type="component" value="Chromosome"/>
</dbReference>
<evidence type="ECO:0000256" key="4">
    <source>
        <dbReference type="SAM" id="MobiDB-lite"/>
    </source>
</evidence>
<dbReference type="PROSITE" id="PS01174">
    <property type="entry name" value="LIPASE_GDXG_SER"/>
    <property type="match status" value="1"/>
</dbReference>
<reference evidence="6 7" key="1">
    <citation type="submission" date="2018-09" db="EMBL/GenBank/DDBJ databases">
        <title>Nocardia yunnanensis sp. nov., an actinomycete isolated from a soil sample.</title>
        <authorList>
            <person name="Zhang J."/>
        </authorList>
    </citation>
    <scope>NUCLEOTIDE SEQUENCE [LARGE SCALE GENOMIC DNA]</scope>
    <source>
        <strain evidence="6 7">CFHS0054</strain>
    </source>
</reference>
<evidence type="ECO:0000313" key="6">
    <source>
        <dbReference type="EMBL" id="AYF77973.1"/>
    </source>
</evidence>
<dbReference type="InterPro" id="IPR029058">
    <property type="entry name" value="AB_hydrolase_fold"/>
</dbReference>
<dbReference type="InterPro" id="IPR013094">
    <property type="entry name" value="AB_hydrolase_3"/>
</dbReference>
<dbReference type="Gene3D" id="3.40.50.1820">
    <property type="entry name" value="alpha/beta hydrolase"/>
    <property type="match status" value="1"/>
</dbReference>
<evidence type="ECO:0000256" key="1">
    <source>
        <dbReference type="ARBA" id="ARBA00010515"/>
    </source>
</evidence>
<dbReference type="InterPro" id="IPR050300">
    <property type="entry name" value="GDXG_lipolytic_enzyme"/>
</dbReference>
<feature type="region of interest" description="Disordered" evidence="4">
    <location>
        <begin position="1"/>
        <end position="37"/>
    </location>
</feature>